<keyword evidence="7" id="KW-1005">Bacterial flagellum biogenesis</keyword>
<keyword evidence="12" id="KW-0282">Flagellum</keyword>
<evidence type="ECO:0000256" key="1">
    <source>
        <dbReference type="ARBA" id="ARBA00004413"/>
    </source>
</evidence>
<dbReference type="GO" id="GO:0071973">
    <property type="term" value="P:bacterial-type flagellum-dependent cell motility"/>
    <property type="evidence" value="ECO:0007669"/>
    <property type="project" value="InterPro"/>
</dbReference>
<dbReference type="GO" id="GO:0005886">
    <property type="term" value="C:plasma membrane"/>
    <property type="evidence" value="ECO:0007669"/>
    <property type="project" value="UniProtKB-SubCell"/>
</dbReference>
<evidence type="ECO:0000256" key="7">
    <source>
        <dbReference type="ARBA" id="ARBA00022795"/>
    </source>
</evidence>
<keyword evidence="8" id="KW-0653">Protein transport</keyword>
<evidence type="ECO:0000256" key="4">
    <source>
        <dbReference type="ARBA" id="ARBA00022448"/>
    </source>
</evidence>
<dbReference type="AlphaFoldDB" id="A0A366D1A3"/>
<comment type="subcellular location">
    <subcellularLocation>
        <location evidence="1">Cell membrane</location>
        <topology evidence="1">Peripheral membrane protein</topology>
        <orientation evidence="1">Cytoplasmic side</orientation>
    </subcellularLocation>
</comment>
<keyword evidence="12" id="KW-0966">Cell projection</keyword>
<dbReference type="InterPro" id="IPR053716">
    <property type="entry name" value="Flag_assembly_chemotaxis_eff"/>
</dbReference>
<accession>A0A366D1A3</accession>
<evidence type="ECO:0000256" key="3">
    <source>
        <dbReference type="ARBA" id="ARBA00020392"/>
    </source>
</evidence>
<dbReference type="InterPro" id="IPR012823">
    <property type="entry name" value="Flagell_FliJ"/>
</dbReference>
<evidence type="ECO:0000256" key="2">
    <source>
        <dbReference type="ARBA" id="ARBA00010004"/>
    </source>
</evidence>
<keyword evidence="9" id="KW-0472">Membrane</keyword>
<dbReference type="InterPro" id="IPR052570">
    <property type="entry name" value="FliJ"/>
</dbReference>
<dbReference type="PIRSF" id="PIRSF019404">
    <property type="entry name" value="FliJ"/>
    <property type="match status" value="1"/>
</dbReference>
<dbReference type="NCBIfam" id="TIGR02473">
    <property type="entry name" value="flagell_FliJ"/>
    <property type="match status" value="1"/>
</dbReference>
<dbReference type="EMBL" id="QNRF01000004">
    <property type="protein sequence ID" value="RBO83224.1"/>
    <property type="molecule type" value="Genomic_DNA"/>
</dbReference>
<keyword evidence="12" id="KW-0969">Cilium</keyword>
<dbReference type="GO" id="GO:0006935">
    <property type="term" value="P:chemotaxis"/>
    <property type="evidence" value="ECO:0007669"/>
    <property type="project" value="UniProtKB-KW"/>
</dbReference>
<keyword evidence="4" id="KW-0813">Transport</keyword>
<protein>
    <recommendedName>
        <fullName evidence="3">Flagellar FliJ protein</fullName>
    </recommendedName>
</protein>
<evidence type="ECO:0000256" key="6">
    <source>
        <dbReference type="ARBA" id="ARBA00022500"/>
    </source>
</evidence>
<keyword evidence="13" id="KW-1185">Reference proteome</keyword>
<dbReference type="Gene3D" id="1.10.287.1700">
    <property type="match status" value="1"/>
</dbReference>
<dbReference type="GO" id="GO:0015031">
    <property type="term" value="P:protein transport"/>
    <property type="evidence" value="ECO:0007669"/>
    <property type="project" value="UniProtKB-KW"/>
</dbReference>
<dbReference type="Pfam" id="PF02050">
    <property type="entry name" value="FliJ"/>
    <property type="match status" value="1"/>
</dbReference>
<dbReference type="GO" id="GO:0009288">
    <property type="term" value="C:bacterial-type flagellum"/>
    <property type="evidence" value="ECO:0007669"/>
    <property type="project" value="InterPro"/>
</dbReference>
<comment type="caution">
    <text evidence="12">The sequence shown here is derived from an EMBL/GenBank/DDBJ whole genome shotgun (WGS) entry which is preliminary data.</text>
</comment>
<dbReference type="InterPro" id="IPR018006">
    <property type="entry name" value="Flag_FliJ_proteobac"/>
</dbReference>
<dbReference type="GO" id="GO:0044781">
    <property type="term" value="P:bacterial-type flagellum organization"/>
    <property type="evidence" value="ECO:0007669"/>
    <property type="project" value="UniProtKB-KW"/>
</dbReference>
<evidence type="ECO:0000313" key="12">
    <source>
        <dbReference type="EMBL" id="RBO83224.1"/>
    </source>
</evidence>
<dbReference type="RefSeq" id="WP_113874189.1">
    <property type="nucleotide sequence ID" value="NZ_QNRF01000004.1"/>
</dbReference>
<reference evidence="12 13" key="1">
    <citation type="submission" date="2018-06" db="EMBL/GenBank/DDBJ databases">
        <title>Genomic Encyclopedia of Type Strains, Phase III (KMG-III): the genomes of soil and plant-associated and newly described type strains.</title>
        <authorList>
            <person name="Whitman W."/>
        </authorList>
    </citation>
    <scope>NUCLEOTIDE SEQUENCE [LARGE SCALE GENOMIC DNA]</scope>
    <source>
        <strain evidence="12 13">CECT 7732</strain>
    </source>
</reference>
<dbReference type="PRINTS" id="PR01004">
    <property type="entry name" value="FLGFLIJ"/>
</dbReference>
<proteinExistence type="inferred from homology"/>
<gene>
    <name evidence="12" type="ORF">DFP76_10439</name>
</gene>
<dbReference type="PANTHER" id="PTHR38786:SF1">
    <property type="entry name" value="FLAGELLAR FLIJ PROTEIN"/>
    <property type="match status" value="1"/>
</dbReference>
<evidence type="ECO:0000256" key="8">
    <source>
        <dbReference type="ARBA" id="ARBA00022927"/>
    </source>
</evidence>
<dbReference type="Proteomes" id="UP000252086">
    <property type="component" value="Unassembled WGS sequence"/>
</dbReference>
<dbReference type="GO" id="GO:0003774">
    <property type="term" value="F:cytoskeletal motor activity"/>
    <property type="evidence" value="ECO:0007669"/>
    <property type="project" value="InterPro"/>
</dbReference>
<organism evidence="12 13">
    <name type="scientific">Marinomonas aquiplantarum</name>
    <dbReference type="NCBI Taxonomy" id="491951"/>
    <lineage>
        <taxon>Bacteria</taxon>
        <taxon>Pseudomonadati</taxon>
        <taxon>Pseudomonadota</taxon>
        <taxon>Gammaproteobacteria</taxon>
        <taxon>Oceanospirillales</taxon>
        <taxon>Oceanospirillaceae</taxon>
        <taxon>Marinomonas</taxon>
    </lineage>
</organism>
<comment type="similarity">
    <text evidence="2">Belongs to the FliJ family.</text>
</comment>
<name>A0A366D1A3_9GAMM</name>
<evidence type="ECO:0000256" key="5">
    <source>
        <dbReference type="ARBA" id="ARBA00022475"/>
    </source>
</evidence>
<dbReference type="OrthoDB" id="6104706at2"/>
<sequence>MKKSHRMQILVDLAKRKEDSVAQQLARDKAKVQHDMQKLAELKEYAQQYESERNLLGLSPYLTTNYQHFVDRVQQAIAQQEAAVGRAEQQADMSMRLWLQARSKTKSMDVLKEKNIKIEQTIEDKKEQRQSDEFAMRRFFDANR</sequence>
<evidence type="ECO:0000256" key="10">
    <source>
        <dbReference type="ARBA" id="ARBA00023225"/>
    </source>
</evidence>
<evidence type="ECO:0000256" key="11">
    <source>
        <dbReference type="SAM" id="Coils"/>
    </source>
</evidence>
<keyword evidence="10" id="KW-1006">Bacterial flagellum protein export</keyword>
<keyword evidence="5" id="KW-1003">Cell membrane</keyword>
<evidence type="ECO:0000313" key="13">
    <source>
        <dbReference type="Proteomes" id="UP000252086"/>
    </source>
</evidence>
<evidence type="ECO:0000256" key="9">
    <source>
        <dbReference type="ARBA" id="ARBA00023136"/>
    </source>
</evidence>
<keyword evidence="6" id="KW-0145">Chemotaxis</keyword>
<keyword evidence="11" id="KW-0175">Coiled coil</keyword>
<dbReference type="PANTHER" id="PTHR38786">
    <property type="entry name" value="FLAGELLAR FLIJ PROTEIN"/>
    <property type="match status" value="1"/>
</dbReference>
<feature type="coiled-coil region" evidence="11">
    <location>
        <begin position="22"/>
        <end position="131"/>
    </location>
</feature>